<dbReference type="EMBL" id="DVOD01000058">
    <property type="protein sequence ID" value="HIU93055.1"/>
    <property type="molecule type" value="Genomic_DNA"/>
</dbReference>
<evidence type="ECO:0000259" key="7">
    <source>
        <dbReference type="Pfam" id="PF00288"/>
    </source>
</evidence>
<accession>A0A9D1SRU2</accession>
<comment type="catalytic activity">
    <reaction evidence="6">
        <text>4-CDP-2-C-methyl-D-erythritol + ATP = 4-CDP-2-C-methyl-D-erythritol 2-phosphate + ADP + H(+)</text>
        <dbReference type="Rhea" id="RHEA:18437"/>
        <dbReference type="ChEBI" id="CHEBI:15378"/>
        <dbReference type="ChEBI" id="CHEBI:30616"/>
        <dbReference type="ChEBI" id="CHEBI:57823"/>
        <dbReference type="ChEBI" id="CHEBI:57919"/>
        <dbReference type="ChEBI" id="CHEBI:456216"/>
        <dbReference type="EC" id="2.7.1.148"/>
    </reaction>
</comment>
<dbReference type="InterPro" id="IPR014721">
    <property type="entry name" value="Ribsml_uS5_D2-typ_fold_subgr"/>
</dbReference>
<dbReference type="InterPro" id="IPR006204">
    <property type="entry name" value="GHMP_kinase_N_dom"/>
</dbReference>
<feature type="domain" description="GHMP kinase N-terminal" evidence="7">
    <location>
        <begin position="69"/>
        <end position="148"/>
    </location>
</feature>
<feature type="active site" evidence="6">
    <location>
        <position position="140"/>
    </location>
</feature>
<comment type="pathway">
    <text evidence="6">Isoprenoid biosynthesis; isopentenyl diphosphate biosynthesis via DXP pathway; isopentenyl diphosphate from 1-deoxy-D-xylulose 5-phosphate: step 3/6.</text>
</comment>
<dbReference type="GO" id="GO:0016114">
    <property type="term" value="P:terpenoid biosynthetic process"/>
    <property type="evidence" value="ECO:0007669"/>
    <property type="project" value="UniProtKB-UniRule"/>
</dbReference>
<evidence type="ECO:0000313" key="9">
    <source>
        <dbReference type="Proteomes" id="UP000886748"/>
    </source>
</evidence>
<evidence type="ECO:0000256" key="4">
    <source>
        <dbReference type="ARBA" id="ARBA00022777"/>
    </source>
</evidence>
<dbReference type="EC" id="2.7.1.148" evidence="6"/>
<reference evidence="8" key="2">
    <citation type="journal article" date="2021" name="PeerJ">
        <title>Extensive microbial diversity within the chicken gut microbiome revealed by metagenomics and culture.</title>
        <authorList>
            <person name="Gilroy R."/>
            <person name="Ravi A."/>
            <person name="Getino M."/>
            <person name="Pursley I."/>
            <person name="Horton D.L."/>
            <person name="Alikhan N.F."/>
            <person name="Baker D."/>
            <person name="Gharbi K."/>
            <person name="Hall N."/>
            <person name="Watson M."/>
            <person name="Adriaenssens E.M."/>
            <person name="Foster-Nyarko E."/>
            <person name="Jarju S."/>
            <person name="Secka A."/>
            <person name="Antonio M."/>
            <person name="Oren A."/>
            <person name="Chaudhuri R.R."/>
            <person name="La Ragione R."/>
            <person name="Hildebrand F."/>
            <person name="Pallen M.J."/>
        </authorList>
    </citation>
    <scope>NUCLEOTIDE SEQUENCE</scope>
    <source>
        <strain evidence="8">CHK154-7741</strain>
    </source>
</reference>
<proteinExistence type="inferred from homology"/>
<dbReference type="GO" id="GO:0050515">
    <property type="term" value="F:4-(cytidine 5'-diphospho)-2-C-methyl-D-erythritol kinase activity"/>
    <property type="evidence" value="ECO:0007669"/>
    <property type="project" value="UniProtKB-UniRule"/>
</dbReference>
<dbReference type="GO" id="GO:0005524">
    <property type="term" value="F:ATP binding"/>
    <property type="evidence" value="ECO:0007669"/>
    <property type="project" value="UniProtKB-UniRule"/>
</dbReference>
<evidence type="ECO:0000256" key="6">
    <source>
        <dbReference type="HAMAP-Rule" id="MF_00061"/>
    </source>
</evidence>
<keyword evidence="5 6" id="KW-0067">ATP-binding</keyword>
<name>A0A9D1SRU2_9CLOT</name>
<dbReference type="HAMAP" id="MF_00061">
    <property type="entry name" value="IspE"/>
    <property type="match status" value="1"/>
</dbReference>
<dbReference type="Gene3D" id="3.30.70.890">
    <property type="entry name" value="GHMP kinase, C-terminal domain"/>
    <property type="match status" value="1"/>
</dbReference>
<dbReference type="GO" id="GO:0019288">
    <property type="term" value="P:isopentenyl diphosphate biosynthetic process, methylerythritol 4-phosphate pathway"/>
    <property type="evidence" value="ECO:0007669"/>
    <property type="project" value="UniProtKB-UniRule"/>
</dbReference>
<dbReference type="Pfam" id="PF00288">
    <property type="entry name" value="GHMP_kinases_N"/>
    <property type="match status" value="1"/>
</dbReference>
<dbReference type="Proteomes" id="UP000886748">
    <property type="component" value="Unassembled WGS sequence"/>
</dbReference>
<evidence type="ECO:0000256" key="5">
    <source>
        <dbReference type="ARBA" id="ARBA00022840"/>
    </source>
</evidence>
<feature type="binding site" evidence="6">
    <location>
        <begin position="98"/>
        <end position="108"/>
    </location>
    <ligand>
        <name>ATP</name>
        <dbReference type="ChEBI" id="CHEBI:30616"/>
    </ligand>
</feature>
<dbReference type="InterPro" id="IPR004424">
    <property type="entry name" value="IspE"/>
</dbReference>
<sequence length="282" mass="31457">MSRIKIAAPAKINLTLEVLDKREDGFHNLKSIMQAISLYDYLTFDVTDSDKTQITLCGNSDKIPYDNKNLVYKAIEKFLEKTAINNKKIEVYIEKNIPVEAGLAGGSTDAAAAFFALNKLFNNPLSAEQIELLCASLGSDLNFCLHGGTALCTGRGEKTKRIPTKQQYVTLIKPLGFGISAKEAYTKFTQMSDKTVPDNTEKLMNDFSTNFLFNSLELAVINDYQELLEIKTAIPKALMSGSGPTFFVLERYCPYGFDNNRFLVIEDLKFITDGVKEIPHNC</sequence>
<dbReference type="Gene3D" id="3.30.230.10">
    <property type="match status" value="1"/>
</dbReference>
<dbReference type="SUPFAM" id="SSF55060">
    <property type="entry name" value="GHMP Kinase, C-terminal domain"/>
    <property type="match status" value="1"/>
</dbReference>
<organism evidence="8 9">
    <name type="scientific">Candidatus Limenecus avicola</name>
    <dbReference type="NCBI Taxonomy" id="2840847"/>
    <lineage>
        <taxon>Bacteria</taxon>
        <taxon>Bacillati</taxon>
        <taxon>Bacillota</taxon>
        <taxon>Clostridia</taxon>
        <taxon>Eubacteriales</taxon>
        <taxon>Clostridiaceae</taxon>
        <taxon>Clostridiaceae incertae sedis</taxon>
        <taxon>Candidatus Limenecus</taxon>
    </lineage>
</organism>
<evidence type="ECO:0000313" key="8">
    <source>
        <dbReference type="EMBL" id="HIU93055.1"/>
    </source>
</evidence>
<reference evidence="8" key="1">
    <citation type="submission" date="2020-10" db="EMBL/GenBank/DDBJ databases">
        <authorList>
            <person name="Gilroy R."/>
        </authorList>
    </citation>
    <scope>NUCLEOTIDE SEQUENCE</scope>
    <source>
        <strain evidence="8">CHK154-7741</strain>
    </source>
</reference>
<evidence type="ECO:0000256" key="1">
    <source>
        <dbReference type="ARBA" id="ARBA00017473"/>
    </source>
</evidence>
<keyword evidence="3 6" id="KW-0547">Nucleotide-binding</keyword>
<dbReference type="PANTHER" id="PTHR43527:SF2">
    <property type="entry name" value="4-DIPHOSPHOCYTIDYL-2-C-METHYL-D-ERYTHRITOL KINASE, CHLOROPLASTIC"/>
    <property type="match status" value="1"/>
</dbReference>
<keyword evidence="4 6" id="KW-0418">Kinase</keyword>
<evidence type="ECO:0000256" key="2">
    <source>
        <dbReference type="ARBA" id="ARBA00022679"/>
    </source>
</evidence>
<dbReference type="AlphaFoldDB" id="A0A9D1SRU2"/>
<feature type="active site" evidence="6">
    <location>
        <position position="11"/>
    </location>
</feature>
<dbReference type="PANTHER" id="PTHR43527">
    <property type="entry name" value="4-DIPHOSPHOCYTIDYL-2-C-METHYL-D-ERYTHRITOL KINASE, CHLOROPLASTIC"/>
    <property type="match status" value="1"/>
</dbReference>
<comment type="function">
    <text evidence="6">Catalyzes the phosphorylation of the position 2 hydroxy group of 4-diphosphocytidyl-2C-methyl-D-erythritol.</text>
</comment>
<dbReference type="PIRSF" id="PIRSF010376">
    <property type="entry name" value="IspE"/>
    <property type="match status" value="1"/>
</dbReference>
<protein>
    <recommendedName>
        <fullName evidence="1 6">4-diphosphocytidyl-2-C-methyl-D-erythritol kinase</fullName>
        <shortName evidence="6">CMK</shortName>
        <ecNumber evidence="6">2.7.1.148</ecNumber>
    </recommendedName>
    <alternativeName>
        <fullName evidence="6">4-(cytidine-5'-diphospho)-2-C-methyl-D-erythritol kinase</fullName>
    </alternativeName>
</protein>
<comment type="similarity">
    <text evidence="6">Belongs to the GHMP kinase family. IspE subfamily.</text>
</comment>
<dbReference type="SUPFAM" id="SSF54211">
    <property type="entry name" value="Ribosomal protein S5 domain 2-like"/>
    <property type="match status" value="1"/>
</dbReference>
<comment type="caution">
    <text evidence="8">The sequence shown here is derived from an EMBL/GenBank/DDBJ whole genome shotgun (WGS) entry which is preliminary data.</text>
</comment>
<gene>
    <name evidence="6 8" type="primary">ispE</name>
    <name evidence="8" type="ORF">IAD26_07990</name>
</gene>
<dbReference type="NCBIfam" id="TIGR00154">
    <property type="entry name" value="ispE"/>
    <property type="match status" value="1"/>
</dbReference>
<dbReference type="InterPro" id="IPR020568">
    <property type="entry name" value="Ribosomal_Su5_D2-typ_SF"/>
</dbReference>
<evidence type="ECO:0000256" key="3">
    <source>
        <dbReference type="ARBA" id="ARBA00022741"/>
    </source>
</evidence>
<keyword evidence="2 6" id="KW-0808">Transferase</keyword>
<keyword evidence="6" id="KW-0414">Isoprene biosynthesis</keyword>
<dbReference type="InterPro" id="IPR036554">
    <property type="entry name" value="GHMP_kinase_C_sf"/>
</dbReference>